<dbReference type="InterPro" id="IPR051283">
    <property type="entry name" value="Sec_Metabolite_Acyltrans"/>
</dbReference>
<gene>
    <name evidence="2" type="ORF">B0T25DRAFT_523160</name>
</gene>
<dbReference type="Gene3D" id="3.30.559.10">
    <property type="entry name" value="Chloramphenicol acetyltransferase-like domain"/>
    <property type="match status" value="2"/>
</dbReference>
<reference evidence="2" key="2">
    <citation type="submission" date="2023-06" db="EMBL/GenBank/DDBJ databases">
        <authorList>
            <consortium name="Lawrence Berkeley National Laboratory"/>
            <person name="Haridas S."/>
            <person name="Hensen N."/>
            <person name="Bonometti L."/>
            <person name="Westerberg I."/>
            <person name="Brannstrom I.O."/>
            <person name="Guillou S."/>
            <person name="Cros-Aarteil S."/>
            <person name="Calhoun S."/>
            <person name="Kuo A."/>
            <person name="Mondo S."/>
            <person name="Pangilinan J."/>
            <person name="Riley R."/>
            <person name="Labutti K."/>
            <person name="Andreopoulos B."/>
            <person name="Lipzen A."/>
            <person name="Chen C."/>
            <person name="Yanf M."/>
            <person name="Daum C."/>
            <person name="Ng V."/>
            <person name="Clum A."/>
            <person name="Steindorff A."/>
            <person name="Ohm R."/>
            <person name="Martin F."/>
            <person name="Silar P."/>
            <person name="Natvig D."/>
            <person name="Lalanne C."/>
            <person name="Gautier V."/>
            <person name="Ament-Velasquez S.L."/>
            <person name="Kruys A."/>
            <person name="Hutchinson M.I."/>
            <person name="Powell A.J."/>
            <person name="Barry K."/>
            <person name="Miller A.N."/>
            <person name="Grigoriev I.V."/>
            <person name="Debuchy R."/>
            <person name="Gladieux P."/>
            <person name="Thoren M.H."/>
            <person name="Johannesson H."/>
        </authorList>
    </citation>
    <scope>NUCLEOTIDE SEQUENCE</scope>
    <source>
        <strain evidence="2">CBS 955.72</strain>
    </source>
</reference>
<keyword evidence="3" id="KW-1185">Reference proteome</keyword>
<proteinExistence type="predicted"/>
<reference evidence="2" key="1">
    <citation type="journal article" date="2023" name="Mol. Phylogenet. Evol.">
        <title>Genome-scale phylogeny and comparative genomics of the fungal order Sordariales.</title>
        <authorList>
            <person name="Hensen N."/>
            <person name="Bonometti L."/>
            <person name="Westerberg I."/>
            <person name="Brannstrom I.O."/>
            <person name="Guillou S."/>
            <person name="Cros-Aarteil S."/>
            <person name="Calhoun S."/>
            <person name="Haridas S."/>
            <person name="Kuo A."/>
            <person name="Mondo S."/>
            <person name="Pangilinan J."/>
            <person name="Riley R."/>
            <person name="LaButti K."/>
            <person name="Andreopoulos B."/>
            <person name="Lipzen A."/>
            <person name="Chen C."/>
            <person name="Yan M."/>
            <person name="Daum C."/>
            <person name="Ng V."/>
            <person name="Clum A."/>
            <person name="Steindorff A."/>
            <person name="Ohm R.A."/>
            <person name="Martin F."/>
            <person name="Silar P."/>
            <person name="Natvig D.O."/>
            <person name="Lalanne C."/>
            <person name="Gautier V."/>
            <person name="Ament-Velasquez S.L."/>
            <person name="Kruys A."/>
            <person name="Hutchinson M.I."/>
            <person name="Powell A.J."/>
            <person name="Barry K."/>
            <person name="Miller A.N."/>
            <person name="Grigoriev I.V."/>
            <person name="Debuchy R."/>
            <person name="Gladieux P."/>
            <person name="Hiltunen Thoren M."/>
            <person name="Johannesson H."/>
        </authorList>
    </citation>
    <scope>NUCLEOTIDE SEQUENCE</scope>
    <source>
        <strain evidence="2">CBS 955.72</strain>
    </source>
</reference>
<evidence type="ECO:0000313" key="3">
    <source>
        <dbReference type="Proteomes" id="UP001275084"/>
    </source>
</evidence>
<dbReference type="AlphaFoldDB" id="A0AAJ0M8M0"/>
<evidence type="ECO:0000256" key="1">
    <source>
        <dbReference type="ARBA" id="ARBA00022679"/>
    </source>
</evidence>
<keyword evidence="1 2" id="KW-0808">Transferase</keyword>
<dbReference type="GO" id="GO:0016740">
    <property type="term" value="F:transferase activity"/>
    <property type="evidence" value="ECO:0007669"/>
    <property type="project" value="UniProtKB-KW"/>
</dbReference>
<evidence type="ECO:0000313" key="2">
    <source>
        <dbReference type="EMBL" id="KAK3341948.1"/>
    </source>
</evidence>
<dbReference type="Proteomes" id="UP001275084">
    <property type="component" value="Unassembled WGS sequence"/>
</dbReference>
<dbReference type="InterPro" id="IPR023213">
    <property type="entry name" value="CAT-like_dom_sf"/>
</dbReference>
<comment type="caution">
    <text evidence="2">The sequence shown here is derived from an EMBL/GenBank/DDBJ whole genome shotgun (WGS) entry which is preliminary data.</text>
</comment>
<sequence>MAEISAREAWIHSLEETLPMTSLDQTAPKGVIRLVFGFGFPNHRRVADQILIQKEAFDFLRSRLRSSLLRWPFLGGQVVQAEGDEHFQLVYSNDPLKFGFFRYKREVFDAQWMDLPGVADYNELQMLGGPGEFIPPSAMDKDLLSLSPDLLAKHPVTLRLSFIPGGLLLCFSFDHRVMDGGAVVEFLNFFASETVLTSTQSVTPLVEAKEKIIEMEKCAALSQYDIGDNVLYPSADSSASPSVAKVFLFTAEAVEKLHEFALAHLASRYGRQAFVSKIDVICGLVWLHATRVRQHRLKPDDTTHFISAADIRSRVSPPLGAGYIGNMFVRLVSVATVKDLLDGAGARTREDIVAEAAWRIRKTVENLGSPEYVANCIKLAGHPNPRKSETIFHAGLHRATSFVDNSSWVGLGADVEFKIPGTHYNLPGTEGGKAQWVRKGYSARGMTILPRQGGTRGDALWEVVIALRADDMGKIRGEEELGRYTSENSYVEYFVHDSD</sequence>
<dbReference type="PANTHER" id="PTHR31896:SF64">
    <property type="entry name" value="TRICHOTHECENE 3-O-ACETYLTRANSFERASE"/>
    <property type="match status" value="1"/>
</dbReference>
<organism evidence="2 3">
    <name type="scientific">Lasiosphaeria hispida</name>
    <dbReference type="NCBI Taxonomy" id="260671"/>
    <lineage>
        <taxon>Eukaryota</taxon>
        <taxon>Fungi</taxon>
        <taxon>Dikarya</taxon>
        <taxon>Ascomycota</taxon>
        <taxon>Pezizomycotina</taxon>
        <taxon>Sordariomycetes</taxon>
        <taxon>Sordariomycetidae</taxon>
        <taxon>Sordariales</taxon>
        <taxon>Lasiosphaeriaceae</taxon>
        <taxon>Lasiosphaeria</taxon>
    </lineage>
</organism>
<protein>
    <submittedName>
        <fullName evidence="2">Transferase family-domain-containing protein</fullName>
    </submittedName>
</protein>
<dbReference type="Pfam" id="PF02458">
    <property type="entry name" value="Transferase"/>
    <property type="match status" value="1"/>
</dbReference>
<dbReference type="PANTHER" id="PTHR31896">
    <property type="entry name" value="FAMILY REGULATORY PROTEIN, PUTATIVE (AFU_ORTHOLOGUE AFUA_3G14730)-RELATED"/>
    <property type="match status" value="1"/>
</dbReference>
<name>A0AAJ0M8M0_9PEZI</name>
<accession>A0AAJ0M8M0</accession>
<dbReference type="EMBL" id="JAUIQD010000008">
    <property type="protein sequence ID" value="KAK3341948.1"/>
    <property type="molecule type" value="Genomic_DNA"/>
</dbReference>